<keyword evidence="8" id="KW-1133">Transmembrane helix</keyword>
<keyword evidence="8" id="KW-0812">Transmembrane</keyword>
<keyword evidence="6" id="KW-0325">Glycoprotein</keyword>
<feature type="transmembrane region" description="Helical" evidence="8">
    <location>
        <begin position="195"/>
        <end position="214"/>
    </location>
</feature>
<dbReference type="EMBL" id="KD039077">
    <property type="protein sequence ID" value="EMS65845.1"/>
    <property type="molecule type" value="Genomic_DNA"/>
</dbReference>
<dbReference type="GO" id="GO:0016763">
    <property type="term" value="F:pentosyltransferase activity"/>
    <property type="evidence" value="ECO:0007669"/>
    <property type="project" value="UniProtKB-ARBA"/>
</dbReference>
<evidence type="ECO:0000256" key="5">
    <source>
        <dbReference type="ARBA" id="ARBA00023034"/>
    </source>
</evidence>
<feature type="compositionally biased region" description="Polar residues" evidence="7">
    <location>
        <begin position="90"/>
        <end position="103"/>
    </location>
</feature>
<feature type="compositionally biased region" description="Gly residues" evidence="7">
    <location>
        <begin position="49"/>
        <end position="60"/>
    </location>
</feature>
<protein>
    <submittedName>
        <fullName evidence="10">Putative glycosyltransferase AGO61</fullName>
    </submittedName>
</protein>
<dbReference type="GO" id="GO:0000139">
    <property type="term" value="C:Golgi membrane"/>
    <property type="evidence" value="ECO:0007669"/>
    <property type="project" value="UniProtKB-SubCell"/>
</dbReference>
<keyword evidence="8" id="KW-0472">Membrane</keyword>
<accession>M8AL82</accession>
<evidence type="ECO:0000256" key="7">
    <source>
        <dbReference type="SAM" id="MobiDB-lite"/>
    </source>
</evidence>
<feature type="region of interest" description="Disordered" evidence="7">
    <location>
        <begin position="229"/>
        <end position="316"/>
    </location>
</feature>
<feature type="region of interest" description="Disordered" evidence="7">
    <location>
        <begin position="42"/>
        <end position="103"/>
    </location>
</feature>
<evidence type="ECO:0000259" key="9">
    <source>
        <dbReference type="Pfam" id="PF04577"/>
    </source>
</evidence>
<dbReference type="PANTHER" id="PTHR20961">
    <property type="entry name" value="GLYCOSYLTRANSFERASE"/>
    <property type="match status" value="1"/>
</dbReference>
<evidence type="ECO:0000256" key="8">
    <source>
        <dbReference type="SAM" id="Phobius"/>
    </source>
</evidence>
<feature type="compositionally biased region" description="Basic and acidic residues" evidence="7">
    <location>
        <begin position="250"/>
        <end position="260"/>
    </location>
</feature>
<reference evidence="10" key="1">
    <citation type="journal article" date="2013" name="Nature">
        <title>Draft genome of the wheat A-genome progenitor Triticum urartu.</title>
        <authorList>
            <person name="Ling H.Q."/>
            <person name="Zhao S."/>
            <person name="Liu D."/>
            <person name="Wang J."/>
            <person name="Sun H."/>
            <person name="Zhang C."/>
            <person name="Fan H."/>
            <person name="Li D."/>
            <person name="Dong L."/>
            <person name="Tao Y."/>
            <person name="Gao C."/>
            <person name="Wu H."/>
            <person name="Li Y."/>
            <person name="Cui Y."/>
            <person name="Guo X."/>
            <person name="Zheng S."/>
            <person name="Wang B."/>
            <person name="Yu K."/>
            <person name="Liang Q."/>
            <person name="Yang W."/>
            <person name="Lou X."/>
            <person name="Chen J."/>
            <person name="Feng M."/>
            <person name="Jian J."/>
            <person name="Zhang X."/>
            <person name="Luo G."/>
            <person name="Jiang Y."/>
            <person name="Liu J."/>
            <person name="Wang Z."/>
            <person name="Sha Y."/>
            <person name="Zhang B."/>
            <person name="Wu H."/>
            <person name="Tang D."/>
            <person name="Shen Q."/>
            <person name="Xue P."/>
            <person name="Zou S."/>
            <person name="Wang X."/>
            <person name="Liu X."/>
            <person name="Wang F."/>
            <person name="Yang Y."/>
            <person name="An X."/>
            <person name="Dong Z."/>
            <person name="Zhang K."/>
            <person name="Zhang X."/>
            <person name="Luo M.C."/>
            <person name="Dvorak J."/>
            <person name="Tong Y."/>
            <person name="Wang J."/>
            <person name="Yang H."/>
            <person name="Li Z."/>
            <person name="Wang D."/>
            <person name="Zhang A."/>
            <person name="Wang J."/>
        </authorList>
    </citation>
    <scope>NUCLEOTIDE SEQUENCE</scope>
</reference>
<feature type="compositionally biased region" description="Basic and acidic residues" evidence="7">
    <location>
        <begin position="170"/>
        <end position="183"/>
    </location>
</feature>
<evidence type="ECO:0000256" key="4">
    <source>
        <dbReference type="ARBA" id="ARBA00022679"/>
    </source>
</evidence>
<dbReference type="Pfam" id="PF04577">
    <property type="entry name" value="Glyco_transf_61"/>
    <property type="match status" value="1"/>
</dbReference>
<dbReference type="OMA" id="VYTPRCR"/>
<keyword evidence="4 10" id="KW-0808">Transferase</keyword>
<gene>
    <name evidence="10" type="ORF">TRIUR3_17473</name>
</gene>
<name>M8AL82_TRIUA</name>
<proteinExistence type="predicted"/>
<dbReference type="PANTHER" id="PTHR20961:SF13">
    <property type="entry name" value="OS01G0119000 PROTEIN"/>
    <property type="match status" value="1"/>
</dbReference>
<evidence type="ECO:0000256" key="3">
    <source>
        <dbReference type="ARBA" id="ARBA00022676"/>
    </source>
</evidence>
<keyword evidence="5" id="KW-0333">Golgi apparatus</keyword>
<comment type="pathway">
    <text evidence="2">Glycan metabolism.</text>
</comment>
<dbReference type="eggNOG" id="KOG4698">
    <property type="taxonomic scope" value="Eukaryota"/>
</dbReference>
<feature type="domain" description="Glycosyltransferase 61 catalytic" evidence="9">
    <location>
        <begin position="478"/>
        <end position="569"/>
    </location>
</feature>
<dbReference type="InterPro" id="IPR049625">
    <property type="entry name" value="Glyco_transf_61_cat"/>
</dbReference>
<organism evidence="10">
    <name type="scientific">Triticum urartu</name>
    <name type="common">Red wild einkorn</name>
    <name type="synonym">Crithodium urartu</name>
    <dbReference type="NCBI Taxonomy" id="4572"/>
    <lineage>
        <taxon>Eukaryota</taxon>
        <taxon>Viridiplantae</taxon>
        <taxon>Streptophyta</taxon>
        <taxon>Embryophyta</taxon>
        <taxon>Tracheophyta</taxon>
        <taxon>Spermatophyta</taxon>
        <taxon>Magnoliopsida</taxon>
        <taxon>Liliopsida</taxon>
        <taxon>Poales</taxon>
        <taxon>Poaceae</taxon>
        <taxon>BOP clade</taxon>
        <taxon>Pooideae</taxon>
        <taxon>Triticodae</taxon>
        <taxon>Triticeae</taxon>
        <taxon>Triticinae</taxon>
        <taxon>Triticum</taxon>
    </lineage>
</organism>
<evidence type="ECO:0000313" key="10">
    <source>
        <dbReference type="EMBL" id="EMS65845.1"/>
    </source>
</evidence>
<keyword evidence="3" id="KW-0328">Glycosyltransferase</keyword>
<sequence length="664" mass="72512">MEPPLDGCDGFLRSGSGEGKGVLSFFAWERRRWGWGLGEEKGEKKMHRGGGGIGRKGGPGDLPARCVAAGIRSGGQVPPGQMGTKGKGGESQQQPQAKSYTATTPPAFLSPSLFYLHVKLSTVDEETRGGGREEEESSTASPASCAVTEQVAGRTRGLPVVYTPRCRPGGTEEREMGAGEGKHGKGLVRSWAQRYLNLGFVAGFLLVLLAYIVVTQQFVITSPEAVPTMTPHRKQAISAPGAGETGTPEARVEEKAETKPVDASSGDETPNEEEQQQQQQPDAEPEWKKPEDTVATEQEPPKRDDTAAEPLDNGKVVCTTEGPFSDTCDVFGDVRTNGTAHTVTLVPATQTESREWKIQPYARRTMSGISEVTVTQLDSTSAEYPAPACTVTHNIPGIVFALGGLTGNYFHDFSDALVPLFIASRRYGGEVQLLASNIQPWWLGKYEAVVRRLSKYDVVDLDHDDQIRCFPSVTVGLRMHKEFDIVPELEKRKPRLMLLHRGHYRKFVNVPEIVKAAENAGFEVAIADPRFDVQVEELARSVNSFDVLLGVHGAGLTNAVFMPTGAVVIQVVPYGNLERMAKVDFGDPVADMGLRYLEYSITSEESTLLEMLGPDHPVIKDPESVHRSGWDKVAEYYLGKQDVRVDVERFAPTLALAIEHLRQK</sequence>
<evidence type="ECO:0000256" key="1">
    <source>
        <dbReference type="ARBA" id="ARBA00004323"/>
    </source>
</evidence>
<evidence type="ECO:0000256" key="6">
    <source>
        <dbReference type="ARBA" id="ARBA00023180"/>
    </source>
</evidence>
<dbReference type="AlphaFoldDB" id="M8AL82"/>
<comment type="subcellular location">
    <subcellularLocation>
        <location evidence="1">Golgi apparatus membrane</location>
        <topology evidence="1">Single-pass type II membrane protein</topology>
    </subcellularLocation>
</comment>
<evidence type="ECO:0000256" key="2">
    <source>
        <dbReference type="ARBA" id="ARBA00004881"/>
    </source>
</evidence>
<feature type="region of interest" description="Disordered" evidence="7">
    <location>
        <begin position="125"/>
        <end position="183"/>
    </location>
</feature>
<dbReference type="InterPro" id="IPR007657">
    <property type="entry name" value="Glycosyltransferase_61"/>
</dbReference>
<dbReference type="STRING" id="4572.M8AL82"/>